<evidence type="ECO:0000313" key="1">
    <source>
        <dbReference type="EMBL" id="AYV84267.1"/>
    </source>
</evidence>
<sequence>MSDITLYEIELDDNHYYICALKSEVDCLANLLSKTDSEWLHAHKPSRIIEQNSIRDHFEVDKRTLYYMAKYGIESTRGGSFQKKILTDDQRELLANMITLNFPESKATREKKPITLPIVSQAHCLLITHEVNLYETLTRELMPSKSLNLMNTLMFEHETAVAKGYIEVTNLNDFVFKPIRGIGRITQLICTAKIPFSVTLKNSTFDYSYMVSLENIYLLPRFYCVLNGARSIIDEDSFGYDVRAEDNKTTINCSFDGPASQWTNGSRPVGGHAKRAPATEIPKPVLINCHYGITIRTYKKINICFINESQYEQLVKESLQS</sequence>
<gene>
    <name evidence="1" type="ORF">Hyperionvirus21_1</name>
</gene>
<protein>
    <submittedName>
        <fullName evidence="1">GIY-YIG nuclease</fullName>
    </submittedName>
</protein>
<reference evidence="1" key="1">
    <citation type="submission" date="2018-10" db="EMBL/GenBank/DDBJ databases">
        <title>Hidden diversity of soil giant viruses.</title>
        <authorList>
            <person name="Schulz F."/>
            <person name="Alteio L."/>
            <person name="Goudeau D."/>
            <person name="Ryan E.M."/>
            <person name="Malmstrom R.R."/>
            <person name="Blanchard J."/>
            <person name="Woyke T."/>
        </authorList>
    </citation>
    <scope>NUCLEOTIDE SEQUENCE</scope>
    <source>
        <strain evidence="1">HYV1</strain>
    </source>
</reference>
<organism evidence="1">
    <name type="scientific">Hyperionvirus sp</name>
    <dbReference type="NCBI Taxonomy" id="2487770"/>
    <lineage>
        <taxon>Viruses</taxon>
        <taxon>Varidnaviria</taxon>
        <taxon>Bamfordvirae</taxon>
        <taxon>Nucleocytoviricota</taxon>
        <taxon>Megaviricetes</taxon>
        <taxon>Imitervirales</taxon>
        <taxon>Mimiviridae</taxon>
        <taxon>Klosneuvirinae</taxon>
    </lineage>
</organism>
<dbReference type="EMBL" id="MK072403">
    <property type="protein sequence ID" value="AYV84267.1"/>
    <property type="molecule type" value="Genomic_DNA"/>
</dbReference>
<accession>A0A3G5AAM2</accession>
<proteinExistence type="predicted"/>
<name>A0A3G5AAM2_9VIRU</name>